<evidence type="ECO:0000256" key="1">
    <source>
        <dbReference type="ARBA" id="ARBA00004123"/>
    </source>
</evidence>
<accession>A0A812CTT6</accession>
<proteinExistence type="predicted"/>
<gene>
    <name evidence="11" type="ORF">SPHA_40899</name>
</gene>
<feature type="compositionally biased region" description="Low complexity" evidence="9">
    <location>
        <begin position="239"/>
        <end position="251"/>
    </location>
</feature>
<comment type="subcellular location">
    <subcellularLocation>
        <location evidence="1">Nucleus</location>
    </subcellularLocation>
</comment>
<dbReference type="InterPro" id="IPR034605">
    <property type="entry name" value="PGC-1"/>
</dbReference>
<dbReference type="SMART" id="SM00360">
    <property type="entry name" value="RRM"/>
    <property type="match status" value="1"/>
</dbReference>
<feature type="region of interest" description="Disordered" evidence="9">
    <location>
        <begin position="600"/>
        <end position="626"/>
    </location>
</feature>
<protein>
    <submittedName>
        <fullName evidence="11">PPRC1</fullName>
    </submittedName>
</protein>
<feature type="compositionally biased region" description="Low complexity" evidence="9">
    <location>
        <begin position="87"/>
        <end position="133"/>
    </location>
</feature>
<evidence type="ECO:0000256" key="9">
    <source>
        <dbReference type="SAM" id="MobiDB-lite"/>
    </source>
</evidence>
<feature type="region of interest" description="Disordered" evidence="9">
    <location>
        <begin position="87"/>
        <end position="146"/>
    </location>
</feature>
<comment type="caution">
    <text evidence="11">The sequence shown here is derived from an EMBL/GenBank/DDBJ whole genome shotgun (WGS) entry which is preliminary data.</text>
</comment>
<keyword evidence="3 8" id="KW-0694">RNA-binding</keyword>
<dbReference type="InterPro" id="IPR000504">
    <property type="entry name" value="RRM_dom"/>
</dbReference>
<dbReference type="GO" id="GO:0045944">
    <property type="term" value="P:positive regulation of transcription by RNA polymerase II"/>
    <property type="evidence" value="ECO:0007669"/>
    <property type="project" value="TreeGrafter"/>
</dbReference>
<feature type="compositionally biased region" description="Low complexity" evidence="9">
    <location>
        <begin position="600"/>
        <end position="620"/>
    </location>
</feature>
<dbReference type="EMBL" id="CAHIKZ030001946">
    <property type="protein sequence ID" value="CAE1277849.1"/>
    <property type="molecule type" value="Genomic_DNA"/>
</dbReference>
<feature type="region of interest" description="Disordered" evidence="9">
    <location>
        <begin position="227"/>
        <end position="260"/>
    </location>
</feature>
<dbReference type="InterPro" id="IPR012677">
    <property type="entry name" value="Nucleotide-bd_a/b_plait_sf"/>
</dbReference>
<dbReference type="GO" id="GO:0003723">
    <property type="term" value="F:RNA binding"/>
    <property type="evidence" value="ECO:0007669"/>
    <property type="project" value="UniProtKB-UniRule"/>
</dbReference>
<dbReference type="GO" id="GO:0005634">
    <property type="term" value="C:nucleus"/>
    <property type="evidence" value="ECO:0007669"/>
    <property type="project" value="UniProtKB-SubCell"/>
</dbReference>
<evidence type="ECO:0000256" key="8">
    <source>
        <dbReference type="PROSITE-ProRule" id="PRU00176"/>
    </source>
</evidence>
<dbReference type="PANTHER" id="PTHR15528:SF11">
    <property type="entry name" value="FI18188P1"/>
    <property type="match status" value="1"/>
</dbReference>
<dbReference type="PROSITE" id="PS50102">
    <property type="entry name" value="RRM"/>
    <property type="match status" value="1"/>
</dbReference>
<reference evidence="11" key="1">
    <citation type="submission" date="2021-01" db="EMBL/GenBank/DDBJ databases">
        <authorList>
            <person name="Li R."/>
            <person name="Bekaert M."/>
        </authorList>
    </citation>
    <scope>NUCLEOTIDE SEQUENCE</scope>
    <source>
        <strain evidence="11">Farmed</strain>
    </source>
</reference>
<dbReference type="OrthoDB" id="10047851at2759"/>
<name>A0A812CTT6_ACAPH</name>
<dbReference type="Gene3D" id="3.30.70.330">
    <property type="match status" value="1"/>
</dbReference>
<evidence type="ECO:0000256" key="7">
    <source>
        <dbReference type="ARBA" id="ARBA00023242"/>
    </source>
</evidence>
<dbReference type="Proteomes" id="UP000597762">
    <property type="component" value="Unassembled WGS sequence"/>
</dbReference>
<organism evidence="11 12">
    <name type="scientific">Acanthosepion pharaonis</name>
    <name type="common">Pharaoh cuttlefish</name>
    <name type="synonym">Sepia pharaonis</name>
    <dbReference type="NCBI Taxonomy" id="158019"/>
    <lineage>
        <taxon>Eukaryota</taxon>
        <taxon>Metazoa</taxon>
        <taxon>Spiralia</taxon>
        <taxon>Lophotrochozoa</taxon>
        <taxon>Mollusca</taxon>
        <taxon>Cephalopoda</taxon>
        <taxon>Coleoidea</taxon>
        <taxon>Decapodiformes</taxon>
        <taxon>Sepiida</taxon>
        <taxon>Sepiina</taxon>
        <taxon>Sepiidae</taxon>
        <taxon>Acanthosepion</taxon>
    </lineage>
</organism>
<dbReference type="GO" id="GO:0003712">
    <property type="term" value="F:transcription coregulator activity"/>
    <property type="evidence" value="ECO:0007669"/>
    <property type="project" value="InterPro"/>
</dbReference>
<evidence type="ECO:0000313" key="12">
    <source>
        <dbReference type="Proteomes" id="UP000597762"/>
    </source>
</evidence>
<keyword evidence="6" id="KW-0804">Transcription</keyword>
<feature type="domain" description="RRM" evidence="10">
    <location>
        <begin position="777"/>
        <end position="851"/>
    </location>
</feature>
<dbReference type="InterPro" id="IPR035979">
    <property type="entry name" value="RBD_domain_sf"/>
</dbReference>
<evidence type="ECO:0000259" key="10">
    <source>
        <dbReference type="PROSITE" id="PS50102"/>
    </source>
</evidence>
<keyword evidence="2" id="KW-0597">Phosphoprotein</keyword>
<evidence type="ECO:0000256" key="5">
    <source>
        <dbReference type="ARBA" id="ARBA00023159"/>
    </source>
</evidence>
<evidence type="ECO:0000256" key="4">
    <source>
        <dbReference type="ARBA" id="ARBA00023015"/>
    </source>
</evidence>
<evidence type="ECO:0000256" key="6">
    <source>
        <dbReference type="ARBA" id="ARBA00023163"/>
    </source>
</evidence>
<feature type="compositionally biased region" description="Basic residues" evidence="9">
    <location>
        <begin position="741"/>
        <end position="751"/>
    </location>
</feature>
<keyword evidence="5" id="KW-0010">Activator</keyword>
<feature type="compositionally biased region" description="Basic and acidic residues" evidence="9">
    <location>
        <begin position="727"/>
        <end position="740"/>
    </location>
</feature>
<dbReference type="SUPFAM" id="SSF54928">
    <property type="entry name" value="RNA-binding domain, RBD"/>
    <property type="match status" value="1"/>
</dbReference>
<dbReference type="PANTHER" id="PTHR15528">
    <property type="entry name" value="PEROXISOME PROLIFERATOR ACTIVATED RECEPTOR GAMMA COACTIVATOR 1 PGC-1 -RELATED"/>
    <property type="match status" value="1"/>
</dbReference>
<dbReference type="AlphaFoldDB" id="A0A812CTT6"/>
<feature type="region of interest" description="Disordered" evidence="9">
    <location>
        <begin position="703"/>
        <end position="774"/>
    </location>
</feature>
<sequence length="896" mass="100838">MEMSTRINSTNDDYYPVISRKTSCSNRPPQENLEPANEHCNQLQQPVNNLMKFNHFNKFGEYPSHMKRFSSTQTSSIKNTHSYRYASSSRLASSQNSPSSTDSSPILHTSSMSSSTQSSPILPSSTHSSPILHMSRTPSPTHGTSISLISHSTHISTSMHNGVEAASGLVNFDLKNLASVRDPVTNKIMIKPVNTHQKDKESVSTTSKTVIAQEPISNHFPRTAAAASAKCQLGDERQPLSSTSFSLPPLSVRSTDNQNQENLPELLKPKNLVKYIEASAPKKKLVEKSSQSISVLLDHDYSRTVLEEKPVERRLKRTFIIPKKKAANATVVSERKNESDVLDNLEVVDMECSDTENDGSIILNGSGDLIDKNEKPSQSGKSVVMLYGCDEFSTESKFIDEEAELCYSNEHNNAAASCPMYQNILKEIESDLNDPSNWVEKTSDNRCLLGYTDTLGLRTGLWWQEIEELANSTSPDSERSVISHLSEEEDEDEEIMTVSDAAAAINNYVNQADSDFLDILQEPGFYSVPSFAKHSDSSVDLDSLYLDRLDVEDEIVECSVSEVVVQTEEEIVAGVLPNNFVPQMEQSVVGSVVNGNRSVSPLTSLSQTSSETSDSDSISPDESKENMVNKVPAYLLNLGRLGTKKNVLQRLNVKQEPESPPGSCNRSWDESCIKLAFSPDREKNNRCSTSTVYENGSASASEFSMSYCRTRSPSPDYTGRNYSSRLPRRDSYHRKTDRYRQRQRQWSRSRSRSPSYPQKQRYKSKQPTEHIDDEQRRVVYVGKLPNNFTEHQLQDLFRSHGEIEKVSLHFRSSKDNYGFVTFKDKGDATRCLEVTNQIPDFPFEVCYGGRREFCKEEYADLDGITEQIEEYGPATVRKEETSYEQLLKQYSRDRRH</sequence>
<evidence type="ECO:0000256" key="3">
    <source>
        <dbReference type="ARBA" id="ARBA00022884"/>
    </source>
</evidence>
<keyword evidence="7" id="KW-0539">Nucleus</keyword>
<keyword evidence="4" id="KW-0805">Transcription regulation</keyword>
<evidence type="ECO:0000256" key="2">
    <source>
        <dbReference type="ARBA" id="ARBA00022553"/>
    </source>
</evidence>
<evidence type="ECO:0000313" key="11">
    <source>
        <dbReference type="EMBL" id="CAE1277849.1"/>
    </source>
</evidence>
<feature type="compositionally biased region" description="Polar residues" evidence="9">
    <location>
        <begin position="703"/>
        <end position="724"/>
    </location>
</feature>
<dbReference type="Pfam" id="PF00076">
    <property type="entry name" value="RRM_1"/>
    <property type="match status" value="1"/>
</dbReference>
<keyword evidence="12" id="KW-1185">Reference proteome</keyword>